<gene>
    <name evidence="2" type="ORF">D9613_004450</name>
</gene>
<dbReference type="AlphaFoldDB" id="A0A8H4QI12"/>
<dbReference type="EMBL" id="JAACJL010000057">
    <property type="protein sequence ID" value="KAF4611464.1"/>
    <property type="molecule type" value="Genomic_DNA"/>
</dbReference>
<organism evidence="2 3">
    <name type="scientific">Agrocybe pediades</name>
    <dbReference type="NCBI Taxonomy" id="84607"/>
    <lineage>
        <taxon>Eukaryota</taxon>
        <taxon>Fungi</taxon>
        <taxon>Dikarya</taxon>
        <taxon>Basidiomycota</taxon>
        <taxon>Agaricomycotina</taxon>
        <taxon>Agaricomycetes</taxon>
        <taxon>Agaricomycetidae</taxon>
        <taxon>Agaricales</taxon>
        <taxon>Agaricineae</taxon>
        <taxon>Strophariaceae</taxon>
        <taxon>Agrocybe</taxon>
    </lineage>
</organism>
<dbReference type="Proteomes" id="UP000521872">
    <property type="component" value="Unassembled WGS sequence"/>
</dbReference>
<evidence type="ECO:0000256" key="1">
    <source>
        <dbReference type="SAM" id="MobiDB-lite"/>
    </source>
</evidence>
<feature type="region of interest" description="Disordered" evidence="1">
    <location>
        <begin position="72"/>
        <end position="91"/>
    </location>
</feature>
<evidence type="ECO:0000313" key="3">
    <source>
        <dbReference type="Proteomes" id="UP000521872"/>
    </source>
</evidence>
<accession>A0A8H4QI12</accession>
<feature type="region of interest" description="Disordered" evidence="1">
    <location>
        <begin position="31"/>
        <end position="55"/>
    </location>
</feature>
<proteinExistence type="predicted"/>
<evidence type="ECO:0000313" key="2">
    <source>
        <dbReference type="EMBL" id="KAF4611464.1"/>
    </source>
</evidence>
<protein>
    <submittedName>
        <fullName evidence="2">Uncharacterized protein</fullName>
    </submittedName>
</protein>
<reference evidence="2 3" key="1">
    <citation type="submission" date="2019-12" db="EMBL/GenBank/DDBJ databases">
        <authorList>
            <person name="Floudas D."/>
            <person name="Bentzer J."/>
            <person name="Ahren D."/>
            <person name="Johansson T."/>
            <person name="Persson P."/>
            <person name="Tunlid A."/>
        </authorList>
    </citation>
    <scope>NUCLEOTIDE SEQUENCE [LARGE SCALE GENOMIC DNA]</scope>
    <source>
        <strain evidence="2 3">CBS 102.39</strain>
    </source>
</reference>
<name>A0A8H4QI12_9AGAR</name>
<comment type="caution">
    <text evidence="2">The sequence shown here is derived from an EMBL/GenBank/DDBJ whole genome shotgun (WGS) entry which is preliminary data.</text>
</comment>
<keyword evidence="3" id="KW-1185">Reference proteome</keyword>
<sequence>MDGSPTPVYKNCILLPDDGNIYLRASLAASAGPGGLESRDLEKLQGLQRTRRRRKPMANHWMSTVKEVAGSLTHHWGEEKTWTPGSAAKRP</sequence>